<dbReference type="PRINTS" id="PR00598">
    <property type="entry name" value="HTHMARR"/>
</dbReference>
<feature type="domain" description="HTH marR-type" evidence="1">
    <location>
        <begin position="49"/>
        <end position="181"/>
    </location>
</feature>
<protein>
    <submittedName>
        <fullName evidence="2">DNA-binding MarR family transcriptional regulator</fullName>
    </submittedName>
</protein>
<dbReference type="AlphaFoldDB" id="A0A4R7S5Z8"/>
<sequence>MLIYGFYGISLRLPLELITFHADIQNLSLSQTFSSHFMSTPLQPEIKDHAKLADFILFSQREFLLNLSKELNRDNISFAQFFLLSYLASSKELTMTDIARKMGHSTAAATGLVDRLEKLGYMERTHAIDDRRKVMVRVTSKGLDLVSRLRDELQHQIAEAMTETDATDAASFMTSYRTMDTSMASR</sequence>
<comment type="caution">
    <text evidence="2">The sequence shown here is derived from an EMBL/GenBank/DDBJ whole genome shotgun (WGS) entry which is preliminary data.</text>
</comment>
<accession>A0A4R7S5Z8</accession>
<dbReference type="Proteomes" id="UP000295662">
    <property type="component" value="Unassembled WGS sequence"/>
</dbReference>
<organism evidence="2 3">
    <name type="scientific">Prosthecobacter fusiformis</name>
    <dbReference type="NCBI Taxonomy" id="48464"/>
    <lineage>
        <taxon>Bacteria</taxon>
        <taxon>Pseudomonadati</taxon>
        <taxon>Verrucomicrobiota</taxon>
        <taxon>Verrucomicrobiia</taxon>
        <taxon>Verrucomicrobiales</taxon>
        <taxon>Verrucomicrobiaceae</taxon>
        <taxon>Prosthecobacter</taxon>
    </lineage>
</organism>
<dbReference type="GO" id="GO:0003700">
    <property type="term" value="F:DNA-binding transcription factor activity"/>
    <property type="evidence" value="ECO:0007669"/>
    <property type="project" value="InterPro"/>
</dbReference>
<dbReference type="InterPro" id="IPR000835">
    <property type="entry name" value="HTH_MarR-typ"/>
</dbReference>
<dbReference type="GO" id="GO:0003677">
    <property type="term" value="F:DNA binding"/>
    <property type="evidence" value="ECO:0007669"/>
    <property type="project" value="UniProtKB-KW"/>
</dbReference>
<evidence type="ECO:0000259" key="1">
    <source>
        <dbReference type="PROSITE" id="PS50995"/>
    </source>
</evidence>
<dbReference type="PANTHER" id="PTHR33164:SF43">
    <property type="entry name" value="HTH-TYPE TRANSCRIPTIONAL REPRESSOR YETL"/>
    <property type="match status" value="1"/>
</dbReference>
<evidence type="ECO:0000313" key="2">
    <source>
        <dbReference type="EMBL" id="TDU73309.1"/>
    </source>
</evidence>
<dbReference type="EMBL" id="SOCA01000002">
    <property type="protein sequence ID" value="TDU73309.1"/>
    <property type="molecule type" value="Genomic_DNA"/>
</dbReference>
<dbReference type="InterPro" id="IPR036390">
    <property type="entry name" value="WH_DNA-bd_sf"/>
</dbReference>
<dbReference type="PANTHER" id="PTHR33164">
    <property type="entry name" value="TRANSCRIPTIONAL REGULATOR, MARR FAMILY"/>
    <property type="match status" value="1"/>
</dbReference>
<keyword evidence="2" id="KW-0238">DNA-binding</keyword>
<reference evidence="2 3" key="1">
    <citation type="submission" date="2019-03" db="EMBL/GenBank/DDBJ databases">
        <title>Genomic Encyclopedia of Archaeal and Bacterial Type Strains, Phase II (KMG-II): from individual species to whole genera.</title>
        <authorList>
            <person name="Goeker M."/>
        </authorList>
    </citation>
    <scope>NUCLEOTIDE SEQUENCE [LARGE SCALE GENOMIC DNA]</scope>
    <source>
        <strain evidence="2 3">ATCC 25309</strain>
    </source>
</reference>
<dbReference type="GO" id="GO:0006950">
    <property type="term" value="P:response to stress"/>
    <property type="evidence" value="ECO:0007669"/>
    <property type="project" value="TreeGrafter"/>
</dbReference>
<evidence type="ECO:0000313" key="3">
    <source>
        <dbReference type="Proteomes" id="UP000295662"/>
    </source>
</evidence>
<keyword evidence="3" id="KW-1185">Reference proteome</keyword>
<dbReference type="InterPro" id="IPR039422">
    <property type="entry name" value="MarR/SlyA-like"/>
</dbReference>
<dbReference type="Pfam" id="PF12802">
    <property type="entry name" value="MarR_2"/>
    <property type="match status" value="1"/>
</dbReference>
<dbReference type="PROSITE" id="PS50995">
    <property type="entry name" value="HTH_MARR_2"/>
    <property type="match status" value="1"/>
</dbReference>
<name>A0A4R7S5Z8_9BACT</name>
<dbReference type="Gene3D" id="1.10.10.10">
    <property type="entry name" value="Winged helix-like DNA-binding domain superfamily/Winged helix DNA-binding domain"/>
    <property type="match status" value="1"/>
</dbReference>
<dbReference type="InterPro" id="IPR036388">
    <property type="entry name" value="WH-like_DNA-bd_sf"/>
</dbReference>
<dbReference type="SUPFAM" id="SSF46785">
    <property type="entry name" value="Winged helix' DNA-binding domain"/>
    <property type="match status" value="1"/>
</dbReference>
<proteinExistence type="predicted"/>
<dbReference type="SMART" id="SM00347">
    <property type="entry name" value="HTH_MARR"/>
    <property type="match status" value="1"/>
</dbReference>
<gene>
    <name evidence="2" type="ORF">EI77_01779</name>
</gene>